<feature type="transmembrane region" description="Helical" evidence="17">
    <location>
        <begin position="302"/>
        <end position="324"/>
    </location>
</feature>
<keyword evidence="17" id="KW-0812">Transmembrane</keyword>
<dbReference type="GO" id="GO:0005874">
    <property type="term" value="C:microtubule"/>
    <property type="evidence" value="ECO:0007669"/>
    <property type="project" value="UniProtKB-KW"/>
</dbReference>
<evidence type="ECO:0000313" key="19">
    <source>
        <dbReference type="EMBL" id="KAJ6215583.1"/>
    </source>
</evidence>
<dbReference type="InterPro" id="IPR003593">
    <property type="entry name" value="AAA+_ATPase"/>
</dbReference>
<comment type="subcellular location">
    <subcellularLocation>
        <location evidence="1">Cytoplasm</location>
        <location evidence="1">Cytoskeleton</location>
    </subcellularLocation>
</comment>
<dbReference type="Gene3D" id="1.10.8.1220">
    <property type="match status" value="1"/>
</dbReference>
<evidence type="ECO:0000256" key="17">
    <source>
        <dbReference type="SAM" id="Phobius"/>
    </source>
</evidence>
<dbReference type="GO" id="GO:0005938">
    <property type="term" value="C:cell cortex"/>
    <property type="evidence" value="ECO:0007669"/>
    <property type="project" value="UniProtKB-ARBA"/>
</dbReference>
<dbReference type="GO" id="GO:0045505">
    <property type="term" value="F:dynein intermediate chain binding"/>
    <property type="evidence" value="ECO:0007669"/>
    <property type="project" value="InterPro"/>
</dbReference>
<evidence type="ECO:0000256" key="6">
    <source>
        <dbReference type="ARBA" id="ARBA00022701"/>
    </source>
</evidence>
<evidence type="ECO:0000256" key="12">
    <source>
        <dbReference type="ARBA" id="ARBA00023175"/>
    </source>
</evidence>
<feature type="transmembrane region" description="Helical" evidence="17">
    <location>
        <begin position="536"/>
        <end position="552"/>
    </location>
</feature>
<dbReference type="GO" id="GO:0048469">
    <property type="term" value="P:cell maturation"/>
    <property type="evidence" value="ECO:0007669"/>
    <property type="project" value="UniProtKB-ARBA"/>
</dbReference>
<feature type="transmembrane region" description="Helical" evidence="17">
    <location>
        <begin position="444"/>
        <end position="463"/>
    </location>
</feature>
<dbReference type="InterPro" id="IPR042228">
    <property type="entry name" value="Dynein_linker_3"/>
</dbReference>
<dbReference type="InterPro" id="IPR043157">
    <property type="entry name" value="Dynein_AAA1S"/>
</dbReference>
<dbReference type="FunFam" id="1.20.58.1120:FF:000003">
    <property type="entry name" value="Cytoplasmic dynein heavy chain 1"/>
    <property type="match status" value="1"/>
</dbReference>
<dbReference type="GO" id="GO:0005524">
    <property type="term" value="F:ATP binding"/>
    <property type="evidence" value="ECO:0007669"/>
    <property type="project" value="UniProtKB-KW"/>
</dbReference>
<evidence type="ECO:0000256" key="7">
    <source>
        <dbReference type="ARBA" id="ARBA00022737"/>
    </source>
</evidence>
<dbReference type="InterPro" id="IPR004273">
    <property type="entry name" value="Dynein_heavy_D6_P-loop"/>
</dbReference>
<dbReference type="FunFam" id="1.10.8.720:FF:000003">
    <property type="entry name" value="Cytoplasmic dynein heavy chain 2"/>
    <property type="match status" value="1"/>
</dbReference>
<dbReference type="InterPro" id="IPR036259">
    <property type="entry name" value="MFS_trans_sf"/>
</dbReference>
<dbReference type="Pfam" id="PF12781">
    <property type="entry name" value="AAA_9"/>
    <property type="match status" value="1"/>
</dbReference>
<dbReference type="SUPFAM" id="SSF52540">
    <property type="entry name" value="P-loop containing nucleoside triphosphate hydrolases"/>
    <property type="match status" value="4"/>
</dbReference>
<dbReference type="InterPro" id="IPR035699">
    <property type="entry name" value="AAA_6"/>
</dbReference>
<dbReference type="Pfam" id="PF22597">
    <property type="entry name" value="DYN_lid"/>
    <property type="match status" value="1"/>
</dbReference>
<dbReference type="Gene3D" id="3.20.180.20">
    <property type="entry name" value="Dynein heavy chain, N-terminal domain 2"/>
    <property type="match status" value="1"/>
</dbReference>
<dbReference type="Pfam" id="PF07690">
    <property type="entry name" value="MFS_1"/>
    <property type="match status" value="1"/>
</dbReference>
<evidence type="ECO:0000256" key="8">
    <source>
        <dbReference type="ARBA" id="ARBA00022741"/>
    </source>
</evidence>
<dbReference type="Pfam" id="PF12775">
    <property type="entry name" value="AAA_7"/>
    <property type="match status" value="1"/>
</dbReference>
<evidence type="ECO:0000256" key="5">
    <source>
        <dbReference type="ARBA" id="ARBA00022490"/>
    </source>
</evidence>
<feature type="transmembrane region" description="Helical" evidence="17">
    <location>
        <begin position="47"/>
        <end position="66"/>
    </location>
</feature>
<dbReference type="EMBL" id="JAPWDV010000004">
    <property type="protein sequence ID" value="KAJ6215583.1"/>
    <property type="molecule type" value="Genomic_DNA"/>
</dbReference>
<dbReference type="Gene3D" id="1.10.8.710">
    <property type="match status" value="1"/>
</dbReference>
<feature type="transmembrane region" description="Helical" evidence="17">
    <location>
        <begin position="264"/>
        <end position="282"/>
    </location>
</feature>
<dbReference type="PANTHER" id="PTHR46532:SF4">
    <property type="entry name" value="AAA+ ATPASE DOMAIN-CONTAINING PROTEIN"/>
    <property type="match status" value="1"/>
</dbReference>
<keyword evidence="8" id="KW-0547">Nucleotide-binding</keyword>
<evidence type="ECO:0000259" key="18">
    <source>
        <dbReference type="SMART" id="SM00382"/>
    </source>
</evidence>
<proteinExistence type="inferred from homology"/>
<keyword evidence="5" id="KW-0963">Cytoplasm</keyword>
<feature type="domain" description="AAA+ ATPase" evidence="18">
    <location>
        <begin position="3298"/>
        <end position="3448"/>
    </location>
</feature>
<evidence type="ECO:0000256" key="16">
    <source>
        <dbReference type="SAM" id="MobiDB-lite"/>
    </source>
</evidence>
<dbReference type="InterPro" id="IPR013602">
    <property type="entry name" value="Dynein_heavy_linker"/>
</dbReference>
<feature type="transmembrane region" description="Helical" evidence="17">
    <location>
        <begin position="572"/>
        <end position="592"/>
    </location>
</feature>
<dbReference type="FunFam" id="1.20.920.20:FF:000002">
    <property type="entry name" value="Cytoplasmic dynein 1 heavy chain"/>
    <property type="match status" value="1"/>
</dbReference>
<dbReference type="FunFam" id="1.20.1270.280:FF:000004">
    <property type="entry name" value="Cytoplasmic dynein heavy chain 2"/>
    <property type="match status" value="1"/>
</dbReference>
<feature type="transmembrane region" description="Helical" evidence="17">
    <location>
        <begin position="651"/>
        <end position="670"/>
    </location>
</feature>
<dbReference type="OMA" id="CAWLRGL"/>
<evidence type="ECO:0000256" key="9">
    <source>
        <dbReference type="ARBA" id="ARBA00022840"/>
    </source>
</evidence>
<dbReference type="GO" id="GO:0012505">
    <property type="term" value="C:endomembrane system"/>
    <property type="evidence" value="ECO:0007669"/>
    <property type="project" value="UniProtKB-ARBA"/>
</dbReference>
<dbReference type="FunFam" id="1.20.920.30:FF:000001">
    <property type="entry name" value="Cytoplasmic dynein heavy chain 1"/>
    <property type="match status" value="1"/>
</dbReference>
<feature type="transmembrane region" description="Helical" evidence="17">
    <location>
        <begin position="362"/>
        <end position="385"/>
    </location>
</feature>
<evidence type="ECO:0000256" key="11">
    <source>
        <dbReference type="ARBA" id="ARBA00023054"/>
    </source>
</evidence>
<feature type="transmembrane region" description="Helical" evidence="17">
    <location>
        <begin position="73"/>
        <end position="92"/>
    </location>
</feature>
<dbReference type="Pfam" id="PF18198">
    <property type="entry name" value="AAA_lid_11"/>
    <property type="match status" value="1"/>
</dbReference>
<dbReference type="InterPro" id="IPR026983">
    <property type="entry name" value="DHC"/>
</dbReference>
<dbReference type="Gene3D" id="6.10.140.1060">
    <property type="match status" value="1"/>
</dbReference>
<dbReference type="FunFam" id="1.10.8.710:FF:000005">
    <property type="entry name" value="Cytoplasmic dynein heavy chain 1"/>
    <property type="match status" value="1"/>
</dbReference>
<dbReference type="GO" id="GO:0051642">
    <property type="term" value="P:centrosome localization"/>
    <property type="evidence" value="ECO:0007669"/>
    <property type="project" value="UniProtKB-ARBA"/>
</dbReference>
<dbReference type="Gene3D" id="1.20.1270.280">
    <property type="match status" value="1"/>
</dbReference>
<evidence type="ECO:0000256" key="15">
    <source>
        <dbReference type="SAM" id="Coils"/>
    </source>
</evidence>
<keyword evidence="12" id="KW-0505">Motor protein</keyword>
<evidence type="ECO:0000256" key="13">
    <source>
        <dbReference type="ARBA" id="ARBA00023212"/>
    </source>
</evidence>
<dbReference type="Gene3D" id="1.20.920.20">
    <property type="match status" value="1"/>
</dbReference>
<dbReference type="GO" id="GO:0005858">
    <property type="term" value="C:axonemal dynein complex"/>
    <property type="evidence" value="ECO:0007669"/>
    <property type="project" value="TreeGrafter"/>
</dbReference>
<dbReference type="Pfam" id="PF12780">
    <property type="entry name" value="AAA_8"/>
    <property type="match status" value="1"/>
</dbReference>
<dbReference type="Gene3D" id="1.10.8.720">
    <property type="entry name" value="Region D6 of dynein motor"/>
    <property type="match status" value="1"/>
</dbReference>
<dbReference type="Gene3D" id="1.20.140.100">
    <property type="entry name" value="Dynein heavy chain, N-terminal domain 2"/>
    <property type="match status" value="1"/>
</dbReference>
<dbReference type="PANTHER" id="PTHR46532">
    <property type="entry name" value="MALE FERTILITY FACTOR KL5"/>
    <property type="match status" value="1"/>
</dbReference>
<keyword evidence="11 15" id="KW-0175">Coiled coil</keyword>
<dbReference type="InterPro" id="IPR042219">
    <property type="entry name" value="AAA_lid_11_sf"/>
</dbReference>
<keyword evidence="6" id="KW-0493">Microtubule</keyword>
<dbReference type="FunFam" id="3.40.50.300:FF:000071">
    <property type="entry name" value="Cytoplasmic dynein heavy chain 1"/>
    <property type="match status" value="1"/>
</dbReference>
<dbReference type="GO" id="GO:0051959">
    <property type="term" value="F:dynein light intermediate chain binding"/>
    <property type="evidence" value="ECO:0007669"/>
    <property type="project" value="InterPro"/>
</dbReference>
<dbReference type="InterPro" id="IPR013594">
    <property type="entry name" value="Dynein_heavy_tail"/>
</dbReference>
<evidence type="ECO:0000256" key="3">
    <source>
        <dbReference type="ARBA" id="ARBA00011655"/>
    </source>
</evidence>
<feature type="transmembrane region" description="Helical" evidence="17">
    <location>
        <begin position="98"/>
        <end position="121"/>
    </location>
</feature>
<feature type="coiled-coil region" evidence="15">
    <location>
        <begin position="3919"/>
        <end position="3981"/>
    </location>
</feature>
<evidence type="ECO:0000313" key="20">
    <source>
        <dbReference type="Proteomes" id="UP001142055"/>
    </source>
</evidence>
<dbReference type="Pfam" id="PF03028">
    <property type="entry name" value="Dynein_heavy"/>
    <property type="match status" value="1"/>
</dbReference>
<feature type="coiled-coil region" evidence="15">
    <location>
        <begin position="1225"/>
        <end position="1252"/>
    </location>
</feature>
<dbReference type="FunFam" id="1.20.140.100:FF:000002">
    <property type="entry name" value="Cytoplasmic dynein heavy chain 1"/>
    <property type="match status" value="1"/>
</dbReference>
<dbReference type="SMART" id="SM00382">
    <property type="entry name" value="AAA"/>
    <property type="match status" value="4"/>
</dbReference>
<dbReference type="Pfam" id="PF12774">
    <property type="entry name" value="AAA_6"/>
    <property type="match status" value="1"/>
</dbReference>
<dbReference type="FunFam" id="1.10.8.1220:FF:000002">
    <property type="entry name" value="cytoplasmic dynein 1 heavy chain 1-like"/>
    <property type="match status" value="1"/>
</dbReference>
<evidence type="ECO:0000256" key="1">
    <source>
        <dbReference type="ARBA" id="ARBA00004245"/>
    </source>
</evidence>
<feature type="coiled-coil region" evidence="15">
    <location>
        <begin position="4113"/>
        <end position="4175"/>
    </location>
</feature>
<keyword evidence="10" id="KW-0243">Dynein</keyword>
<feature type="transmembrane region" description="Helical" evidence="17">
    <location>
        <begin position="7"/>
        <end position="27"/>
    </location>
</feature>
<dbReference type="FunFam" id="3.20.180.20:FF:000002">
    <property type="entry name" value="Cytoplasmic dynein heavy chain 1"/>
    <property type="match status" value="1"/>
</dbReference>
<dbReference type="Gene3D" id="3.10.490.20">
    <property type="match status" value="1"/>
</dbReference>
<evidence type="ECO:0000256" key="10">
    <source>
        <dbReference type="ARBA" id="ARBA00023017"/>
    </source>
</evidence>
<sequence>MTPTYKYVLTFALFFCYFAYGVNFYVVGPTLVELTGLFSTTIERISYIYTVRSAGYTFGSLSGFAFKYINRQLTFVFFLSLMGITLAVMPHCTTLTEVLILAGINGFSIGTFDTAINVWILELWGENSGPFMQALHFTYGIGSFVAPLICEPFLSTESIHSGGHGIMVPQLDDTVDVVTTIGSTDTNNDSLHQHLSTQSTIDPIDYLIYIPYAIAGTITKYEPPAKPAKSIDINGDPLSPIRSNDGMLDDGSYLEYIRRKTPPCLSIWLVTMGSMFLTFFVGMEQMHLQFLPTFVVNTELEISPSTAAMMSSAAALAFTIGRGLSIPLAIKLRPQTILYTNHFLMLLGTFILAIYSNTSVTMLWIGNVILGVGFSSVYASIYAFLENQIRVTNRIGAIFVFAGGLTAAVSPSMVGQYIEANPLILVCYSGIQLYEVSWNNWRTWIPFTISIWTILSVAYSIIYPFENEVNFDEFESTFRDQPLFRILIQFYLIYSFTALTICRLIFYLFNGSRLIRLLTNSFDLNRTYHLHISRSRAYRLASIALILPYIYSAPSYDRILRLDWNDQLIQSIIYTITYHTIALIDIFLLLSLHYGQWLFHQSILDLNECFEQRNHLHHSHRYHQLPIKTIDTIVRLAKVSHNFYWLQSTPILIYGLNTTIDTIFYVYPIMADLSMITDSDGAPSGQFADPSSTTTIVTAPLLDLAVLVNYLRRVVPVIMEPDGELLDSLRELLLHDQTLDCLKRFISDAQCKAISIQRQLVKDEDEESAEATQINSSDLDNCVLYTLTDGIKFTNPKIINLVIRKRGPILEAEKPLLMQIRLQILDESTPYEDLHQCVSQTVAPFFKSLVKETGRAERDGDKMVSNVEKKIAELEMDFLHLQQNIDIPEISLQIHPYVQSVIKQCAEDGVKVTMEHFADKVTDSVFLNQLQSNVNRWIREIQKVTKLDRDASSGTAQQEISFWLNLERALLRIQEKRESIEVVTSLEILKTGKRFHATVSFDADTRLKEALDMVDNYNPLMKDFPLNDLMAATDLDRICLALKGIFLHLKKIRNTKYPMPRALKLMEAISRDLMSQMLKVLGTRRMMHIPYEESDRILSACFGVFHVWEDEYEKLQTLLRDLIKKKRDEHLKMVWRFSFAHKKLQNRMEQMRKFRRQHEQLRAVILRVLRPSLKQTDVKDDADSGFPNQSSIPSSLTDINEIEEVDLAYELVKEVDALDMSKDGSDSWDASIKRYEERIDRVEARITAKLRDQLGTAKNANEMFRIFSRFNALFVRPHISGAIREYQTQLIQRVKDDIETLHEKFKVQYPQSKACKMSKVYDIPPVSGSIIWARQIERKLTVYMKRVEDILGKGWENHIEGQKLKNDADSFRMKLNTQAIFDEWTRNVQQRQLNVSGRIFTIDSTRSQNSMRSGFKLRVNFTPDIIVLSKEVRILRSLGFRVPLGVVNKTHQVNQHFPFAVSLIDTVKSYERACEKVEQKSSLALLVAGLKLEVQEQILEGSGMVWESYKRDSYVQRLGESVSNFQEKVDELLDIVEQIDLEVKSIENCNYSATTFAEILNKIQKAVDDLSLHRYSNLTEWVRRLDQEVEQKLAMRLHAGIAAWTRALEGNDKPDSNEPDALTDTDSPVTNIAKPGGDPRIHPKIHEIRITNQVMYVSPSIEEARFSLLQELFAWQNVILTLNRINSSRYQVGLDRPQSQQYRDLLNKIPESKTVLDSGYNAIESKITQMRDYIQQWLTYQSLWDLQPEQLYAKLGEDINRWMNTLVEIKKSRTTFDTADTRKEIGPIIVDYAKVQSKVTLKYDSWHKEVLGKFGSLLGNEMATLHSSISKSRSELEKQSIDTANTKDAVTFITYVQTLKSKIVQWNKQVEVYKEGQRILERQRFQFPNNWLHVDNIEGEWSAFNEIMKRKDASIQQQVTSLQVKIVAEDKSVEARTVEFLTEWERGKPVQGSTNPKEALNRLTIFETKFNHLRDDRDNIMRAKEALELLEPGISATSPNDEKLTVSLEELQDLKMVWTELCRVWEQIDNLKELPWLSVQPRKLRQQLDQLLSQLKEMPARMRQYASYEYVKRVLQSYTKSNVLIVELKSDALKERHWRQLTKQLKVNWILSELTLGQVWDIDLQRNEMIVKDIIQIAQGEMALEEFLKQVREFWQTYELDLINYQNKCRIIRGWDDLFTKVKEHINSISAMKLSPYYKEFEEDALSWEEKLNRINAIFDVWIDVQPRWVYLEGIFSGSSDIQALLPVETSRFQSISSEFLQLMKKVSKNPMIMDVMNIPGVQRSLERLSDLLGKIQKALGEYLERERSSFPRFYFVGDEDLLEIIGNSKNIPRLQKHFKKMFAGVSSIILSDDHTRVLGLCSKEGEEVRFAIPVSIAENPKINKWLSLLECEMRHTLGKLLAQAVADSTSFRTGTIEVPVFIDWLDKYQAQIIVLAAQISWSEQMEQALIQASNTSNIEPLETVLESVESTLQILADSVLQEQPPLRRKKLEHLITEFVHKRDVTRRLIKSNVTSPKSFEWLMQMRFYFDPKQTDILQQLTIHMANAKFFYGFEYLGVQDKLVQTPLTDRCYLTMTQALEGRLGGSPFGPAGTGKTESVKALGNQLGRFVLVFNCDETFDFQAMGRIFVGLCQVGAWGCFDEFNRLEERMLSAVSQQIQQIQETLKNSSNKTELNVELVGKQVRINPDMAIFITMNPGYAGRSNLPDNLKKLFRSLAMNKPDRQLISQVMLFSQGFRTAEKLATKIVPFFKLCDEQLSNQPHYDFGLRALKSVLVSAGNIKRDRIQRVREQSTADVNEALIAEQLPEQEILIQSVCETMVPKLIAEDIPLLFSLLSDVFPGIKYTRAEMKKLKEEIRNVCQEMYLVCDYDESVINQSSNDQQQSPESQQDECSWLGKVLQLYQISQLNHGLMMVGPSGSGKSTAWKVLLRALERFDGMEGVAHVINPKAISKEVLYGTLDPNTREWTDGLFTHILRKIIDNVRGEINKRQWIIFDGDVDPEWVENLNSVLDDNKLLTLPNGERLSIPPNVRIMFEVQDLRYATLATVSRCGMIWFSEDVLTHEMIFENFFARLRNIPLEDVDEGEHHQYGLPIRPNDQQQDSSGNNQQQQQQQQQQSNNPSLEIQRHFAQILQPYFSADGLVTRAYEFATQQEHIMDFTRLRALSSLFSLLNQCCRNVLLYNQNHPDFQISYETMEKYVPSSLVYSILWSFSGDARMKVRHDMGEFVRSITTISLPPPVSQYSLIDYEITLMGEWQLWQSKVPQIEIETHKVASTDVVVPTDDTVRHESLLNTWLAEHKPLVLCGPPGSGKTMTLFNSLRSLPDMEVVGLNFSSATTPELLLKTFDHYCEYRKTPNGIVLSPIQIGKWLILFCDEINLPAMDKYATIRVISFLRQLVEYGGFYRTTDHSWVRLERIQFVGACNPPTDPGRKPLSHRFLRHVPIIYVDYPGEISLKQIYGTFNRAMLKIVPSLRAYAEPLTAAMVEFYLISQERFTQDMQPHYVYSPRELTRWVRGIVEAIRPLDSLTVEGLVRLWAHEALRLFQDRLVNDHERQWTDEHIDLIAIKHFPNIDRHQALARPILYSNWLSKDYVPVDREHLREFVKARLKVFYEEELDVPLVLFNEVLDHVLRIDRIFRQPQGHLLLIGVSGAGKTTLSRFVAWMNGLSIFLIKVHNRYTAADFDEDLRSVLRRSGCKNEKICFILDESNVLDSGFLERMNTLLANGEVPGLFEGDEYTTLITQIKDASQREGLMLDSNEELYKWFTGQVIKNLHVVFTMNPSSEGLKDRAATSPALFNRCVLNWFGDWTSEARFQVGYEFTSKLDLDNPKYQPPANFTPAFPTFTSTPRHRDMIVNSFVYIHQTLHHANERLLRRGGRLTTITPRHYLDFINHYVKLYYEKCSELEEEQLHLNVGLTKIRETVEQVEELQKSLASKSNELEAKNQAANAKLKEMLKDQQEAEREKVKSQELQQMLRKQEASIKEKTEFVMADLAQVKPAVEDARQAVQSIKKQNLVEVKSMTNPPPAVKLAMESICLLLGEYTTEWKVIRSILMRDNFISTIVNFQTDNIKEEIRQNMINKYLNNPDYNFEKINRASLACGPLVKWAIAQVNYADMLKKIEPLRNELKSLQSEAEANKSKAEETENAVAHLEKSIASYKEEYANLVSQAQAIKSDLASVQSKVDRSIALLASLSSEKERWEHSSETFKSQMQTIAGDCVLSSAFLAYAGYFDQQYRQSLFNSWCTHLNMVGIQFRPDLALTEYLSTADERLRWQAHSLPSDDLCTENAIMLKRFNRFPLIIDPSGQATRFLLSEYEQKRITKTSFLDDSFRKNLESALRFGNPLLVQDVENYDPILNPVLNREVRKTGGRVLITLGDQDIDLSPSFCIFLSTRDPTVEFPPDICSRVTFVNFTVTRSSLQAQCLNQVLKCERPDIDEKRSDLLKLQGEFHVKLRKLEKSLLQALNDAKGRILDDDSIISTLEKLKHEAAEISKKVEETDKVIAEVDAVSQQYLPLAQACSSIYFTLEGLNLVHFLYQYSLQFFLDIFNDVLANANNGNQQATDYAVRLSAITRKLFEVVYVRVTRGMQHQDWLVFALLLCKIYIRGFTSERNFENEFDHLMRGREGILPGQPMINIADVHTDRLESATALSKLKPFRALQSTIDQLGSEFHEWLHSTMPENSVLPLWDQSIELTPIGHIMHELLVIQTFRPDRVVSMVSRVVDTIFGPEFLHMVAIEYDLGFAVDKLIKASTPILMCSVPGYDASGRVDDLAAELNRSITSIAIGSAEGFSQAEKAINTASKSGKWVMLKNVHLAPQWLVQLEKKLHALQSNPSFRLFLTLEIHPKIPVNLLRAGRIFVFEPPPGIRANLLRTFSTIPASRMMKAPNERSRLYFLVSWFHAIVQERLRYAPLGWSKRYEFNESDLKVAFDTLDTWIDTVSMGRNNLPPEKIPFDAICTLFGQCIYGGKIDNDFDQRLLNSFLHKLFTPKSFEPEFLLASEPDPEKTDQHIIIPEGIIRRDEFLSWVESLSDRQTPSWLGLPNKAERVLLTNHGIDLIGKLLKLQLLEDDDDIVVVVGGDAERETNITETKQATDSDGGRPGWMRTLLNSATNWLKLIPSNLSTMKRTSENIKEPLYRYFEREVNIASRLLSIVRNDLQDVIAICTAEKKQTNYHREITEYLAKGMIPRHWRSKYRCPDSCTVIQWITDFADRIKQMAKISSSSTSNLKNINIWLGGLFNPEAYITATRQFVAQANGWSLEELQLEILISDSPETVHDSGSFGVLGLTLQGAEVKQNRLYITSKIFTQLPVTCFKWIRTNSELVKSVQSSTVNKVTLPVYLNSTRSELLFSVDMELGESEADFTFYERGVAFICSTGAF</sequence>
<keyword evidence="17" id="KW-1133">Transmembrane helix</keyword>
<dbReference type="Gene3D" id="1.20.920.30">
    <property type="match status" value="1"/>
</dbReference>
<dbReference type="FunFam" id="3.40.50.300:FF:000122">
    <property type="entry name" value="Cytoplasmic dynein 1 heavy chain"/>
    <property type="match status" value="1"/>
</dbReference>
<keyword evidence="7" id="KW-0677">Repeat</keyword>
<dbReference type="SUPFAM" id="SSF103473">
    <property type="entry name" value="MFS general substrate transporter"/>
    <property type="match status" value="1"/>
</dbReference>
<accession>A0A9Q0LW42</accession>
<dbReference type="Pfam" id="PF18199">
    <property type="entry name" value="Dynein_C"/>
    <property type="match status" value="1"/>
</dbReference>
<dbReference type="FunFam" id="3.10.490.20:FF:000004">
    <property type="entry name" value="Cytoplasmic dynein heavy chain 2"/>
    <property type="match status" value="1"/>
</dbReference>
<dbReference type="InterPro" id="IPR024317">
    <property type="entry name" value="Dynein_heavy_chain_D4_dom"/>
</dbReference>
<dbReference type="GO" id="GO:0022857">
    <property type="term" value="F:transmembrane transporter activity"/>
    <property type="evidence" value="ECO:0007669"/>
    <property type="project" value="InterPro"/>
</dbReference>
<dbReference type="GO" id="GO:0008569">
    <property type="term" value="F:minus-end-directed microtubule motor activity"/>
    <property type="evidence" value="ECO:0007669"/>
    <property type="project" value="InterPro"/>
</dbReference>
<dbReference type="Gene3D" id="1.10.472.130">
    <property type="match status" value="1"/>
</dbReference>
<dbReference type="Pfam" id="PF12777">
    <property type="entry name" value="MT"/>
    <property type="match status" value="1"/>
</dbReference>
<protein>
    <recommendedName>
        <fullName evidence="4">Dynein heavy chain, cytoplasmic</fullName>
    </recommendedName>
    <alternativeName>
        <fullName evidence="14">Dynein heavy chain, cytosolic</fullName>
    </alternativeName>
</protein>
<dbReference type="FunFam" id="3.40.50.300:FF:000517">
    <property type="entry name" value="Cytoplasmic dynein heavy chain 1"/>
    <property type="match status" value="1"/>
</dbReference>
<organism evidence="19 20">
    <name type="scientific">Blomia tropicalis</name>
    <name type="common">Mite</name>
    <dbReference type="NCBI Taxonomy" id="40697"/>
    <lineage>
        <taxon>Eukaryota</taxon>
        <taxon>Metazoa</taxon>
        <taxon>Ecdysozoa</taxon>
        <taxon>Arthropoda</taxon>
        <taxon>Chelicerata</taxon>
        <taxon>Arachnida</taxon>
        <taxon>Acari</taxon>
        <taxon>Acariformes</taxon>
        <taxon>Sarcoptiformes</taxon>
        <taxon>Astigmata</taxon>
        <taxon>Glycyphagoidea</taxon>
        <taxon>Echimyopodidae</taxon>
        <taxon>Blomia</taxon>
    </lineage>
</organism>
<feature type="domain" description="AAA+ ATPase" evidence="18">
    <location>
        <begin position="2908"/>
        <end position="3061"/>
    </location>
</feature>
<comment type="caution">
    <text evidence="19">The sequence shown here is derived from an EMBL/GenBank/DDBJ whole genome shotgun (WGS) entry which is preliminary data.</text>
</comment>
<dbReference type="Gene3D" id="1.20.1250.20">
    <property type="entry name" value="MFS general substrate transporter like domains"/>
    <property type="match status" value="2"/>
</dbReference>
<gene>
    <name evidence="19" type="ORF">RDWZM_010083</name>
</gene>
<dbReference type="InterPro" id="IPR041228">
    <property type="entry name" value="Dynein_C"/>
</dbReference>
<dbReference type="InterPro" id="IPR024743">
    <property type="entry name" value="Dynein_HC_stalk"/>
</dbReference>
<dbReference type="InterPro" id="IPR042222">
    <property type="entry name" value="Dynein_2_N"/>
</dbReference>
<dbReference type="InterPro" id="IPR054354">
    <property type="entry name" value="DYNC2H1-like_lid"/>
</dbReference>
<dbReference type="Pfam" id="PF08385">
    <property type="entry name" value="DHC_N1"/>
    <property type="match status" value="1"/>
</dbReference>
<dbReference type="InterPro" id="IPR011701">
    <property type="entry name" value="MFS"/>
</dbReference>
<dbReference type="GO" id="GO:0072384">
    <property type="term" value="P:organelle transport along microtubule"/>
    <property type="evidence" value="ECO:0007669"/>
    <property type="project" value="UniProtKB-ARBA"/>
</dbReference>
<keyword evidence="20" id="KW-1185">Reference proteome</keyword>
<evidence type="ECO:0000256" key="2">
    <source>
        <dbReference type="ARBA" id="ARBA00008887"/>
    </source>
</evidence>
<dbReference type="PROSITE" id="PS50890">
    <property type="entry name" value="PUA"/>
    <property type="match status" value="1"/>
</dbReference>
<dbReference type="Pfam" id="PF08393">
    <property type="entry name" value="DHC_N2"/>
    <property type="match status" value="1"/>
</dbReference>
<dbReference type="FunFam" id="1.10.472.130:FF:000002">
    <property type="entry name" value="Cytoplasmic dynein heavy chain 1"/>
    <property type="match status" value="1"/>
</dbReference>
<dbReference type="Proteomes" id="UP001142055">
    <property type="component" value="Chromosome 4"/>
</dbReference>
<dbReference type="InterPro" id="IPR027417">
    <property type="entry name" value="P-loop_NTPase"/>
</dbReference>
<dbReference type="InterPro" id="IPR035706">
    <property type="entry name" value="AAA_9"/>
</dbReference>
<keyword evidence="17" id="KW-0472">Membrane</keyword>
<feature type="transmembrane region" description="Helical" evidence="17">
    <location>
        <begin position="483"/>
        <end position="509"/>
    </location>
</feature>
<feature type="domain" description="AAA+ ATPase" evidence="18">
    <location>
        <begin position="2585"/>
        <end position="2723"/>
    </location>
</feature>
<dbReference type="FunFam" id="1.10.287.2620:FF:000001">
    <property type="entry name" value="Cytoplasmic dynein heavy chain 1"/>
    <property type="match status" value="1"/>
</dbReference>
<keyword evidence="9" id="KW-0067">ATP-binding</keyword>
<dbReference type="InterPro" id="IPR041658">
    <property type="entry name" value="AAA_lid_11"/>
</dbReference>
<dbReference type="GO" id="GO:0000776">
    <property type="term" value="C:kinetochore"/>
    <property type="evidence" value="ECO:0007669"/>
    <property type="project" value="UniProtKB-ARBA"/>
</dbReference>
<evidence type="ECO:0000256" key="4">
    <source>
        <dbReference type="ARBA" id="ARBA00022197"/>
    </source>
</evidence>
<dbReference type="GO" id="GO:1904115">
    <property type="term" value="C:axon cytoplasm"/>
    <property type="evidence" value="ECO:0007669"/>
    <property type="project" value="GOC"/>
</dbReference>
<name>A0A9Q0LW42_BLOTA</name>
<dbReference type="GO" id="GO:0051235">
    <property type="term" value="P:maintenance of location"/>
    <property type="evidence" value="ECO:0007669"/>
    <property type="project" value="UniProtKB-ARBA"/>
</dbReference>
<feature type="region of interest" description="Disordered" evidence="16">
    <location>
        <begin position="3088"/>
        <end position="3121"/>
    </location>
</feature>
<dbReference type="Gene3D" id="1.10.287.2620">
    <property type="match status" value="1"/>
</dbReference>
<dbReference type="FunFam" id="3.40.50.300:FF:001956">
    <property type="entry name" value="Dynein cytoplasmic 1 heavy chain 1"/>
    <property type="match status" value="1"/>
</dbReference>
<comment type="subunit">
    <text evidence="3">Consists of at least two heavy chains and a number of intermediate and light chains.</text>
</comment>
<dbReference type="FunFam" id="3.40.50.300:FF:000373">
    <property type="entry name" value="Cytoplasmic dynein heavy chain 2"/>
    <property type="match status" value="1"/>
</dbReference>
<dbReference type="InterPro" id="IPR041466">
    <property type="entry name" value="Dynein_AAA5_ext"/>
</dbReference>
<dbReference type="CDD" id="cd00009">
    <property type="entry name" value="AAA"/>
    <property type="match status" value="2"/>
</dbReference>
<dbReference type="Gene3D" id="3.40.50.300">
    <property type="entry name" value="P-loop containing nucleotide triphosphate hydrolases"/>
    <property type="match status" value="5"/>
</dbReference>
<feature type="domain" description="AAA+ ATPase" evidence="18">
    <location>
        <begin position="3640"/>
        <end position="3806"/>
    </location>
</feature>
<dbReference type="GO" id="GO:0051293">
    <property type="term" value="P:establishment of spindle localization"/>
    <property type="evidence" value="ECO:0007669"/>
    <property type="project" value="UniProtKB-ARBA"/>
</dbReference>
<reference evidence="19" key="1">
    <citation type="submission" date="2022-12" db="EMBL/GenBank/DDBJ databases">
        <title>Genome assemblies of Blomia tropicalis.</title>
        <authorList>
            <person name="Cui Y."/>
        </authorList>
    </citation>
    <scope>NUCLEOTIDE SEQUENCE</scope>
    <source>
        <tissue evidence="19">Adult mites</tissue>
    </source>
</reference>
<dbReference type="InterPro" id="IPR043160">
    <property type="entry name" value="Dynein_C_barrel"/>
</dbReference>
<feature type="region of interest" description="Disordered" evidence="16">
    <location>
        <begin position="1609"/>
        <end position="1640"/>
    </location>
</feature>
<dbReference type="GO" id="GO:0008090">
    <property type="term" value="P:retrograde axonal transport"/>
    <property type="evidence" value="ECO:0007669"/>
    <property type="project" value="UniProtKB-ARBA"/>
</dbReference>
<comment type="similarity">
    <text evidence="2">Belongs to the dynein heavy chain family.</text>
</comment>
<dbReference type="CDD" id="cd06174">
    <property type="entry name" value="MFS"/>
    <property type="match status" value="1"/>
</dbReference>
<evidence type="ECO:0000256" key="14">
    <source>
        <dbReference type="ARBA" id="ARBA00033439"/>
    </source>
</evidence>
<feature type="transmembrane region" description="Helical" evidence="17">
    <location>
        <begin position="336"/>
        <end position="356"/>
    </location>
</feature>
<dbReference type="Gene3D" id="1.20.58.1120">
    <property type="match status" value="1"/>
</dbReference>
<dbReference type="Pfam" id="PF17852">
    <property type="entry name" value="Dynein_AAA_lid"/>
    <property type="match status" value="1"/>
</dbReference>
<feature type="compositionally biased region" description="Low complexity" evidence="16">
    <location>
        <begin position="3097"/>
        <end position="3120"/>
    </location>
</feature>
<keyword evidence="13" id="KW-0206">Cytoskeleton</keyword>